<evidence type="ECO:0000256" key="4">
    <source>
        <dbReference type="ARBA" id="ARBA00022695"/>
    </source>
</evidence>
<protein>
    <recommendedName>
        <fullName evidence="1">RNA-directed RNA polymerase</fullName>
        <ecNumber evidence="1">2.7.7.48</ecNumber>
    </recommendedName>
    <alternativeName>
        <fullName evidence="7">RNA replicase beta chain</fullName>
    </alternativeName>
</protein>
<evidence type="ECO:0000256" key="5">
    <source>
        <dbReference type="ARBA" id="ARBA00022741"/>
    </source>
</evidence>
<name>A0A8S5L0R8_9VIRU</name>
<keyword evidence="6" id="KW-0693">Viral RNA replication</keyword>
<dbReference type="InterPro" id="IPR005093">
    <property type="entry name" value="RNArep_beta"/>
</dbReference>
<reference evidence="11" key="1">
    <citation type="submission" date="2020-09" db="EMBL/GenBank/DDBJ databases">
        <title>Leviviricetes taxonomy.</title>
        <authorList>
            <person name="Stockdale S.R."/>
            <person name="Callanan J."/>
            <person name="Adriaenssens E.M."/>
            <person name="Kuhn J.H."/>
            <person name="Rumnieks J."/>
            <person name="Shkoporov A."/>
            <person name="Draper L.A."/>
            <person name="Ross P."/>
            <person name="Hill C."/>
        </authorList>
    </citation>
    <scope>NUCLEOTIDE SEQUENCE</scope>
</reference>
<feature type="binding site" evidence="9">
    <location>
        <position position="458"/>
    </location>
    <ligand>
        <name>Mg(2+)</name>
        <dbReference type="ChEBI" id="CHEBI:18420"/>
        <label>2</label>
    </ligand>
</feature>
<feature type="binding site" evidence="9">
    <location>
        <position position="459"/>
    </location>
    <ligand>
        <name>Mg(2+)</name>
        <dbReference type="ChEBI" id="CHEBI:18420"/>
        <label>2</label>
    </ligand>
</feature>
<dbReference type="GO" id="GO:0046872">
    <property type="term" value="F:metal ion binding"/>
    <property type="evidence" value="ECO:0007669"/>
    <property type="project" value="UniProtKB-KW"/>
</dbReference>
<keyword evidence="2 11" id="KW-0696">RNA-directed RNA polymerase</keyword>
<evidence type="ECO:0000256" key="1">
    <source>
        <dbReference type="ARBA" id="ARBA00012494"/>
    </source>
</evidence>
<dbReference type="EC" id="2.7.7.48" evidence="1"/>
<dbReference type="KEGG" id="vg:80400598"/>
<feature type="domain" description="RdRp catalytic" evidence="10">
    <location>
        <begin position="341"/>
        <end position="490"/>
    </location>
</feature>
<dbReference type="Proteomes" id="UP000682792">
    <property type="component" value="Segment"/>
</dbReference>
<evidence type="ECO:0000313" key="12">
    <source>
        <dbReference type="Proteomes" id="UP000682792"/>
    </source>
</evidence>
<dbReference type="GO" id="GO:0039694">
    <property type="term" value="P:viral RNA genome replication"/>
    <property type="evidence" value="ECO:0007669"/>
    <property type="project" value="InterPro"/>
</dbReference>
<dbReference type="RefSeq" id="YP_010770998.1">
    <property type="nucleotide sequence ID" value="NC_074456.1"/>
</dbReference>
<keyword evidence="9" id="KW-0460">Magnesium</keyword>
<evidence type="ECO:0000256" key="7">
    <source>
        <dbReference type="ARBA" id="ARBA00030248"/>
    </source>
</evidence>
<evidence type="ECO:0000256" key="8">
    <source>
        <dbReference type="ARBA" id="ARBA00048744"/>
    </source>
</evidence>
<accession>A0A8S5L0R8</accession>
<evidence type="ECO:0000256" key="6">
    <source>
        <dbReference type="ARBA" id="ARBA00022953"/>
    </source>
</evidence>
<comment type="catalytic activity">
    <reaction evidence="8">
        <text>RNA(n) + a ribonucleoside 5'-triphosphate = RNA(n+1) + diphosphate</text>
        <dbReference type="Rhea" id="RHEA:21248"/>
        <dbReference type="Rhea" id="RHEA-COMP:14527"/>
        <dbReference type="Rhea" id="RHEA-COMP:17342"/>
        <dbReference type="ChEBI" id="CHEBI:33019"/>
        <dbReference type="ChEBI" id="CHEBI:61557"/>
        <dbReference type="ChEBI" id="CHEBI:140395"/>
        <dbReference type="EC" id="2.7.7.48"/>
    </reaction>
</comment>
<gene>
    <name evidence="11" type="primary">SRR6050698_2_3</name>
</gene>
<organism evidence="11 12">
    <name type="scientific">ssRNA phage SRR6050698_2</name>
    <dbReference type="NCBI Taxonomy" id="2786483"/>
    <lineage>
        <taxon>Viruses</taxon>
        <taxon>Riboviria</taxon>
        <taxon>Orthornavirae</taxon>
        <taxon>Lenarviricota</taxon>
        <taxon>Leviviricetes</taxon>
        <taxon>Timlovirales</taxon>
        <taxon>Steitzviridae</taxon>
        <taxon>Bicehmovirus</taxon>
        <taxon>Bicehmovirus limadaptatum</taxon>
        <taxon>Psouhdivirus limadaptatum</taxon>
    </lineage>
</organism>
<dbReference type="InterPro" id="IPR007096">
    <property type="entry name" value="RNA-dir_Rpol_cat_phage"/>
</dbReference>
<keyword evidence="5" id="KW-0547">Nucleotide-binding</keyword>
<keyword evidence="12" id="KW-1185">Reference proteome</keyword>
<keyword evidence="3" id="KW-0808">Transferase</keyword>
<dbReference type="GO" id="GO:0000166">
    <property type="term" value="F:nucleotide binding"/>
    <property type="evidence" value="ECO:0007669"/>
    <property type="project" value="UniProtKB-KW"/>
</dbReference>
<dbReference type="GeneID" id="80400598"/>
<evidence type="ECO:0000256" key="2">
    <source>
        <dbReference type="ARBA" id="ARBA00022484"/>
    </source>
</evidence>
<dbReference type="GO" id="GO:0003968">
    <property type="term" value="F:RNA-directed RNA polymerase activity"/>
    <property type="evidence" value="ECO:0007669"/>
    <property type="project" value="UniProtKB-KW"/>
</dbReference>
<keyword evidence="9" id="KW-0479">Metal-binding</keyword>
<keyword evidence="4" id="KW-0548">Nucleotidyltransferase</keyword>
<dbReference type="PROSITE" id="PS50522">
    <property type="entry name" value="RDRP_PHAGE"/>
    <property type="match status" value="1"/>
</dbReference>
<dbReference type="Pfam" id="PF03431">
    <property type="entry name" value="RNA_replicase_B"/>
    <property type="match status" value="1"/>
</dbReference>
<comment type="cofactor">
    <cofactor evidence="9">
        <name>Mg(2+)</name>
        <dbReference type="ChEBI" id="CHEBI:18420"/>
    </cofactor>
    <text evidence="9">Binds 2 Mg(2+) per subunit.</text>
</comment>
<sequence length="646" mass="72793">MSKRHVKELSKLYQCLLKDIAIAYPTLRCEFERDLARLTEAVKQRGIHALCVDLPAAGKHLDMCLASGQYKLSGLPLTGRYSNRTVIPKLFRGLYLLIFTISGSLKGDYDHEAVFCLRQLLYAAKKTELPCSEDILDKEVIEFFAIDDSLPVPHGCWSTVHLDPSVTGEHYRGFGRDTFFSRQESGDSHCDLDGHMRIVDLLCILDRTSKILCSTLGTYRSRDWRFKHGPGAISESTRPRNKYLWENWSERLESSFPISDCGFHSYSSWATAVSTREITSEEGVSRMVSVPKTISSPRLIAVEPSENQWCQQNVWHYFRSRSASSWIGDFVRFTDQSLNQELCRKGSEDGSLATVDLSSASDRVSCEAVGQFFRSNPDLLAALRSSRTQFISQSVSRKGPTGRVALKKFSTMGNACTFPVQSMLFLSIALTATLASRGQDVNLENILALRGSVSVFGDDIIVPVESRIPFERLMKALCLQINSKKTFWTGKFRESCGVDAMHGVSVTPAYWRRPCDGKPESIASTIEVSNNFYKKWFINTAAHLASTIPNNRKIARTTVDSGICGFKSFVNWTHLNRKLRVNPELQRIESHNTVVLTTSVRISATDDSGCFQYFTENPPPFTDWESGYSLRPKLKTKLRWVPFSDL</sequence>
<evidence type="ECO:0000313" key="11">
    <source>
        <dbReference type="EMBL" id="DAD50933.1"/>
    </source>
</evidence>
<feature type="binding site" evidence="9">
    <location>
        <position position="356"/>
    </location>
    <ligand>
        <name>Mg(2+)</name>
        <dbReference type="ChEBI" id="CHEBI:18420"/>
        <label>2</label>
    </ligand>
</feature>
<evidence type="ECO:0000256" key="9">
    <source>
        <dbReference type="PIRSR" id="PIRSR605093-1"/>
    </source>
</evidence>
<dbReference type="EMBL" id="BK013668">
    <property type="protein sequence ID" value="DAD50933.1"/>
    <property type="molecule type" value="Genomic_RNA"/>
</dbReference>
<evidence type="ECO:0000256" key="3">
    <source>
        <dbReference type="ARBA" id="ARBA00022679"/>
    </source>
</evidence>
<proteinExistence type="predicted"/>
<evidence type="ECO:0000259" key="10">
    <source>
        <dbReference type="PROSITE" id="PS50522"/>
    </source>
</evidence>